<keyword evidence="3" id="KW-1185">Reference proteome</keyword>
<evidence type="ECO:0000256" key="1">
    <source>
        <dbReference type="SAM" id="MobiDB-lite"/>
    </source>
</evidence>
<comment type="caution">
    <text evidence="2">The sequence shown here is derived from an EMBL/GenBank/DDBJ whole genome shotgun (WGS) entry which is preliminary data.</text>
</comment>
<evidence type="ECO:0000313" key="2">
    <source>
        <dbReference type="EMBL" id="CAJ0948876.1"/>
    </source>
</evidence>
<feature type="region of interest" description="Disordered" evidence="1">
    <location>
        <begin position="142"/>
        <end position="183"/>
    </location>
</feature>
<gene>
    <name evidence="2" type="ORF">RIMI_LOCUS12350225</name>
</gene>
<accession>A0ABN9LRK5</accession>
<sequence length="303" mass="34508">MRKLFLCSVVTWYRSLRVQYTVPYGKQDTLLHICDLVSDLPLRMDKDVNEKAKRILYLTLEIITLLTGEDYTVMKKTSDEYVTPSSCPLNELLPNLVHERINDEKILKVTNKIIELLTGEKKDWSEVQMDVHKSVMMKSRLSLSSSDGSSRSSTPESCSSPFYIEDCEKTSNNSSQSDEVTRKHKENEVFVIKVEAQEEDEMYMNGGEWCKEERTTTDSLAVCRFCKPAIKTRSTDAIRITYGGCHAQKTVTHPAYGGAADHYFRDFSAYYGRNIRTVFSYAECDAGLMVCGLDKCKRGVGQK</sequence>
<dbReference type="EMBL" id="CAUEEQ010029167">
    <property type="protein sequence ID" value="CAJ0948876.1"/>
    <property type="molecule type" value="Genomic_DNA"/>
</dbReference>
<organism evidence="2 3">
    <name type="scientific">Ranitomeya imitator</name>
    <name type="common">mimic poison frog</name>
    <dbReference type="NCBI Taxonomy" id="111125"/>
    <lineage>
        <taxon>Eukaryota</taxon>
        <taxon>Metazoa</taxon>
        <taxon>Chordata</taxon>
        <taxon>Craniata</taxon>
        <taxon>Vertebrata</taxon>
        <taxon>Euteleostomi</taxon>
        <taxon>Amphibia</taxon>
        <taxon>Batrachia</taxon>
        <taxon>Anura</taxon>
        <taxon>Neobatrachia</taxon>
        <taxon>Hyloidea</taxon>
        <taxon>Dendrobatidae</taxon>
        <taxon>Dendrobatinae</taxon>
        <taxon>Ranitomeya</taxon>
    </lineage>
</organism>
<evidence type="ECO:0000313" key="3">
    <source>
        <dbReference type="Proteomes" id="UP001176940"/>
    </source>
</evidence>
<protein>
    <submittedName>
        <fullName evidence="2">Uncharacterized protein</fullName>
    </submittedName>
</protein>
<feature type="compositionally biased region" description="Low complexity" evidence="1">
    <location>
        <begin position="142"/>
        <end position="160"/>
    </location>
</feature>
<dbReference type="Proteomes" id="UP001176940">
    <property type="component" value="Unassembled WGS sequence"/>
</dbReference>
<name>A0ABN9LRK5_9NEOB</name>
<reference evidence="2" key="1">
    <citation type="submission" date="2023-07" db="EMBL/GenBank/DDBJ databases">
        <authorList>
            <person name="Stuckert A."/>
        </authorList>
    </citation>
    <scope>NUCLEOTIDE SEQUENCE</scope>
</reference>
<proteinExistence type="predicted"/>